<keyword evidence="9" id="KW-1185">Reference proteome</keyword>
<feature type="transmembrane region" description="Helical" evidence="7">
    <location>
        <begin position="226"/>
        <end position="249"/>
    </location>
</feature>
<feature type="transmembrane region" description="Helical" evidence="7">
    <location>
        <begin position="6"/>
        <end position="25"/>
    </location>
</feature>
<dbReference type="OrthoDB" id="5405318at2"/>
<dbReference type="GO" id="GO:0055085">
    <property type="term" value="P:transmembrane transport"/>
    <property type="evidence" value="ECO:0007669"/>
    <property type="project" value="InterPro"/>
</dbReference>
<keyword evidence="6 7" id="KW-0472">Membrane</keyword>
<sequence length="309" mass="32438">MNVLQGFAVIAVIVTVGVFLARSGVLGQTGQTGLSKLAFNVATPALLFTLMADAHLEVLYSRQFVVTAIAMTAVALIYSGVGALRRWGLGTTTSGAMAASYVNAGNLGIPIAVYVLGDATLVAPVMLGQQLIMGPVFMTLLDIASRDDDAPRLRWWQIVLRPFRNPIVIGALAGIAVSASGVTIPAFLLDPIELLGGMSVPAMLLAFGMSLWGNAIPFRESDRAPAIVATVLKVFIHPALAWLIGAWLFGLDGAALLIVVVTAALPSAQNVFTYASNYGVGMRVARETILATTFLSVPVIFVVTVLLSK</sequence>
<keyword evidence="4 7" id="KW-0812">Transmembrane</keyword>
<feature type="transmembrane region" description="Helical" evidence="7">
    <location>
        <begin position="194"/>
        <end position="214"/>
    </location>
</feature>
<gene>
    <name evidence="8" type="ORF">F8O03_16335</name>
</gene>
<dbReference type="InterPro" id="IPR004776">
    <property type="entry name" value="Mem_transp_PIN-like"/>
</dbReference>
<feature type="transmembrane region" description="Helical" evidence="7">
    <location>
        <begin position="96"/>
        <end position="116"/>
    </location>
</feature>
<reference evidence="8 9" key="1">
    <citation type="submission" date="2019-09" db="EMBL/GenBank/DDBJ databases">
        <title>Phylogeny of genus Pseudoclavibacter and closely related genus.</title>
        <authorList>
            <person name="Li Y."/>
        </authorList>
    </citation>
    <scope>NUCLEOTIDE SEQUENCE [LARGE SCALE GENOMIC DNA]</scope>
    <source>
        <strain evidence="8 9">THG-MD12</strain>
    </source>
</reference>
<dbReference type="GO" id="GO:0016020">
    <property type="term" value="C:membrane"/>
    <property type="evidence" value="ECO:0007669"/>
    <property type="project" value="UniProtKB-SubCell"/>
</dbReference>
<dbReference type="Proteomes" id="UP000490386">
    <property type="component" value="Unassembled WGS sequence"/>
</dbReference>
<comment type="subcellular location">
    <subcellularLocation>
        <location evidence="1">Membrane</location>
        <topology evidence="1">Multi-pass membrane protein</topology>
    </subcellularLocation>
</comment>
<feature type="transmembrane region" description="Helical" evidence="7">
    <location>
        <begin position="37"/>
        <end position="58"/>
    </location>
</feature>
<evidence type="ECO:0000256" key="1">
    <source>
        <dbReference type="ARBA" id="ARBA00004141"/>
    </source>
</evidence>
<proteinExistence type="predicted"/>
<evidence type="ECO:0000256" key="6">
    <source>
        <dbReference type="ARBA" id="ARBA00023136"/>
    </source>
</evidence>
<keyword evidence="5 7" id="KW-1133">Transmembrane helix</keyword>
<keyword evidence="3" id="KW-1003">Cell membrane</keyword>
<comment type="caution">
    <text evidence="8">The sequence shown here is derived from an EMBL/GenBank/DDBJ whole genome shotgun (WGS) entry which is preliminary data.</text>
</comment>
<dbReference type="EMBL" id="WBJX01000006">
    <property type="protein sequence ID" value="KAB1636509.1"/>
    <property type="molecule type" value="Genomic_DNA"/>
</dbReference>
<evidence type="ECO:0000313" key="8">
    <source>
        <dbReference type="EMBL" id="KAB1636509.1"/>
    </source>
</evidence>
<evidence type="ECO:0000256" key="7">
    <source>
        <dbReference type="SAM" id="Phobius"/>
    </source>
</evidence>
<evidence type="ECO:0000256" key="5">
    <source>
        <dbReference type="ARBA" id="ARBA00022989"/>
    </source>
</evidence>
<dbReference type="PANTHER" id="PTHR36838">
    <property type="entry name" value="AUXIN EFFLUX CARRIER FAMILY PROTEIN"/>
    <property type="match status" value="1"/>
</dbReference>
<dbReference type="Pfam" id="PF03547">
    <property type="entry name" value="Mem_trans"/>
    <property type="match status" value="1"/>
</dbReference>
<name>A0A7J5AYD9_9MICO</name>
<protein>
    <submittedName>
        <fullName evidence="8">AEC family transporter</fullName>
    </submittedName>
</protein>
<feature type="transmembrane region" description="Helical" evidence="7">
    <location>
        <begin position="165"/>
        <end position="188"/>
    </location>
</feature>
<dbReference type="RefSeq" id="WP_104253042.1">
    <property type="nucleotide sequence ID" value="NZ_CANKVH010000005.1"/>
</dbReference>
<dbReference type="AlphaFoldDB" id="A0A7J5AYD9"/>
<evidence type="ECO:0000313" key="9">
    <source>
        <dbReference type="Proteomes" id="UP000490386"/>
    </source>
</evidence>
<evidence type="ECO:0000256" key="4">
    <source>
        <dbReference type="ARBA" id="ARBA00022692"/>
    </source>
</evidence>
<accession>A0A7J5AYD9</accession>
<evidence type="ECO:0000256" key="3">
    <source>
        <dbReference type="ARBA" id="ARBA00022475"/>
    </source>
</evidence>
<keyword evidence="2" id="KW-0813">Transport</keyword>
<organism evidence="8 9">
    <name type="scientific">Pseudoclavibacter terrae</name>
    <dbReference type="NCBI Taxonomy" id="1530195"/>
    <lineage>
        <taxon>Bacteria</taxon>
        <taxon>Bacillati</taxon>
        <taxon>Actinomycetota</taxon>
        <taxon>Actinomycetes</taxon>
        <taxon>Micrococcales</taxon>
        <taxon>Microbacteriaceae</taxon>
        <taxon>Pseudoclavibacter</taxon>
    </lineage>
</organism>
<feature type="transmembrane region" description="Helical" evidence="7">
    <location>
        <begin position="255"/>
        <end position="276"/>
    </location>
</feature>
<feature type="transmembrane region" description="Helical" evidence="7">
    <location>
        <begin position="64"/>
        <end position="84"/>
    </location>
</feature>
<dbReference type="PANTHER" id="PTHR36838:SF1">
    <property type="entry name" value="SLR1864 PROTEIN"/>
    <property type="match status" value="1"/>
</dbReference>
<evidence type="ECO:0000256" key="2">
    <source>
        <dbReference type="ARBA" id="ARBA00022448"/>
    </source>
</evidence>
<feature type="transmembrane region" description="Helical" evidence="7">
    <location>
        <begin position="288"/>
        <end position="307"/>
    </location>
</feature>